<dbReference type="PANTHER" id="PTHR48070:SF6">
    <property type="entry name" value="ESTERASE OVCA2"/>
    <property type="match status" value="1"/>
</dbReference>
<dbReference type="InterPro" id="IPR029058">
    <property type="entry name" value="AB_hydrolase_fold"/>
</dbReference>
<evidence type="ECO:0000256" key="1">
    <source>
        <dbReference type="ARBA" id="ARBA00005863"/>
    </source>
</evidence>
<evidence type="ECO:0000313" key="4">
    <source>
        <dbReference type="EMBL" id="JAG19777.1"/>
    </source>
</evidence>
<dbReference type="SUPFAM" id="SSF53474">
    <property type="entry name" value="alpha/beta-Hydrolases"/>
    <property type="match status" value="1"/>
</dbReference>
<evidence type="ECO:0000313" key="6">
    <source>
        <dbReference type="EMBL" id="JAQ11306.1"/>
    </source>
</evidence>
<dbReference type="FunFam" id="3.40.50.1820:FF:000073">
    <property type="entry name" value="esterase OVCA2 isoform X6"/>
    <property type="match status" value="1"/>
</dbReference>
<dbReference type="AlphaFoldDB" id="A0A0A9XGB6"/>
<accession>A0A0A9XGB6</accession>
<reference evidence="5" key="3">
    <citation type="submission" date="2014-09" db="EMBL/GenBank/DDBJ databases">
        <authorList>
            <person name="Magalhaes I.L.F."/>
            <person name="Oliveira U."/>
            <person name="Santos F.R."/>
            <person name="Vidigal T.H.D.A."/>
            <person name="Brescovit A.D."/>
            <person name="Santos A.J."/>
        </authorList>
    </citation>
    <scope>NUCLEOTIDE SEQUENCE</scope>
</reference>
<dbReference type="InterPro" id="IPR050593">
    <property type="entry name" value="LovG"/>
</dbReference>
<dbReference type="Pfam" id="PF03959">
    <property type="entry name" value="FSH1"/>
    <property type="match status" value="1"/>
</dbReference>
<dbReference type="GO" id="GO:0005737">
    <property type="term" value="C:cytoplasm"/>
    <property type="evidence" value="ECO:0007669"/>
    <property type="project" value="TreeGrafter"/>
</dbReference>
<keyword evidence="2" id="KW-0378">Hydrolase</keyword>
<organism evidence="4">
    <name type="scientific">Lygus hesperus</name>
    <name type="common">Western plant bug</name>
    <dbReference type="NCBI Taxonomy" id="30085"/>
    <lineage>
        <taxon>Eukaryota</taxon>
        <taxon>Metazoa</taxon>
        <taxon>Ecdysozoa</taxon>
        <taxon>Arthropoda</taxon>
        <taxon>Hexapoda</taxon>
        <taxon>Insecta</taxon>
        <taxon>Pterygota</taxon>
        <taxon>Neoptera</taxon>
        <taxon>Paraneoptera</taxon>
        <taxon>Hemiptera</taxon>
        <taxon>Heteroptera</taxon>
        <taxon>Panheteroptera</taxon>
        <taxon>Cimicomorpha</taxon>
        <taxon>Miridae</taxon>
        <taxon>Mirini</taxon>
        <taxon>Lygus</taxon>
    </lineage>
</organism>
<dbReference type="Gene3D" id="3.40.50.1820">
    <property type="entry name" value="alpha/beta hydrolase"/>
    <property type="match status" value="1"/>
</dbReference>
<evidence type="ECO:0000256" key="2">
    <source>
        <dbReference type="ARBA" id="ARBA00022801"/>
    </source>
</evidence>
<reference evidence="4" key="1">
    <citation type="journal article" date="2014" name="PLoS ONE">
        <title>Transcriptome-Based Identification of ABC Transporters in the Western Tarnished Plant Bug Lygus hesperus.</title>
        <authorList>
            <person name="Hull J.J."/>
            <person name="Chaney K."/>
            <person name="Geib S.M."/>
            <person name="Fabrick J.A."/>
            <person name="Brent C.S."/>
            <person name="Walsh D."/>
            <person name="Lavine L.C."/>
        </authorList>
    </citation>
    <scope>NUCLEOTIDE SEQUENCE</scope>
</reference>
<dbReference type="PANTHER" id="PTHR48070">
    <property type="entry name" value="ESTERASE OVCA2"/>
    <property type="match status" value="1"/>
</dbReference>
<gene>
    <name evidence="6" type="primary">ovca2</name>
    <name evidence="4" type="ORF">CM83_25905</name>
    <name evidence="6" type="ORF">g.46691</name>
</gene>
<dbReference type="EMBL" id="GBHO01023827">
    <property type="protein sequence ID" value="JAG19777.1"/>
    <property type="molecule type" value="Transcribed_RNA"/>
</dbReference>
<proteinExistence type="inferred from homology"/>
<protein>
    <submittedName>
        <fullName evidence="6">Ovarian cancer-associated gene 2</fullName>
    </submittedName>
</protein>
<name>A0A0A9XGB6_LYGHE</name>
<dbReference type="GO" id="GO:0005634">
    <property type="term" value="C:nucleus"/>
    <property type="evidence" value="ECO:0007669"/>
    <property type="project" value="TreeGrafter"/>
</dbReference>
<dbReference type="EMBL" id="GBRD01002290">
    <property type="protein sequence ID" value="JAG63531.1"/>
    <property type="molecule type" value="Transcribed_RNA"/>
</dbReference>
<evidence type="ECO:0000313" key="5">
    <source>
        <dbReference type="EMBL" id="JAG63531.1"/>
    </source>
</evidence>
<dbReference type="InterPro" id="IPR005645">
    <property type="entry name" value="FSH-like_dom"/>
</dbReference>
<comment type="similarity">
    <text evidence="1">Belongs to the LovG family.</text>
</comment>
<dbReference type="EMBL" id="GDHC01007323">
    <property type="protein sequence ID" value="JAQ11306.1"/>
    <property type="molecule type" value="Transcribed_RNA"/>
</dbReference>
<dbReference type="GO" id="GO:0016787">
    <property type="term" value="F:hydrolase activity"/>
    <property type="evidence" value="ECO:0007669"/>
    <property type="project" value="UniProtKB-KW"/>
</dbReference>
<reference evidence="6" key="4">
    <citation type="journal article" date="2016" name="Gigascience">
        <title>De novo construction of an expanded transcriptome assembly for the western tarnished plant bug, Lygus hesperus.</title>
        <authorList>
            <person name="Tassone E.E."/>
            <person name="Geib S.M."/>
            <person name="Hall B."/>
            <person name="Fabrick J.A."/>
            <person name="Brent C.S."/>
            <person name="Hull J.J."/>
        </authorList>
    </citation>
    <scope>NUCLEOTIDE SEQUENCE</scope>
</reference>
<sequence>MTCNGNSVPRKLKVLCLHGYSQNKDFFKMKLGSLRKAVKNKVEFEFIDGPHIVENRREEDHDGESRAWWLTESHNLGVGLTESIELVKTTLLEKGPFDGILGFSQGAAFLGLLSSFIATKQIDAPDIKFVVLVAGYKFMLHENSYTDVNTPSLHVIGDTDSVILKERSEELMKHFTDFELFSHPGGHYVPASKEFRSRYVNFFDKFLKG</sequence>
<reference evidence="4" key="2">
    <citation type="submission" date="2014-07" db="EMBL/GenBank/DDBJ databases">
        <authorList>
            <person name="Hull J."/>
        </authorList>
    </citation>
    <scope>NUCLEOTIDE SEQUENCE</scope>
</reference>
<evidence type="ECO:0000259" key="3">
    <source>
        <dbReference type="Pfam" id="PF03959"/>
    </source>
</evidence>
<feature type="domain" description="Serine hydrolase" evidence="3">
    <location>
        <begin position="10"/>
        <end position="197"/>
    </location>
</feature>